<reference evidence="2" key="1">
    <citation type="journal article" date="2018" name="DNA Res.">
        <title>Multiple hybrid de novo genome assembly of finger millet, an orphan allotetraploid crop.</title>
        <authorList>
            <person name="Hatakeyama M."/>
            <person name="Aluri S."/>
            <person name="Balachadran M.T."/>
            <person name="Sivarajan S.R."/>
            <person name="Patrignani A."/>
            <person name="Gruter S."/>
            <person name="Poveda L."/>
            <person name="Shimizu-Inatsugi R."/>
            <person name="Baeten J."/>
            <person name="Francoijs K.J."/>
            <person name="Nataraja K.N."/>
            <person name="Reddy Y.A.N."/>
            <person name="Phadnis S."/>
            <person name="Ravikumar R.L."/>
            <person name="Schlapbach R."/>
            <person name="Sreeman S.M."/>
            <person name="Shimizu K.K."/>
        </authorList>
    </citation>
    <scope>NUCLEOTIDE SEQUENCE</scope>
</reference>
<comment type="caution">
    <text evidence="2">The sequence shown here is derived from an EMBL/GenBank/DDBJ whole genome shotgun (WGS) entry which is preliminary data.</text>
</comment>
<evidence type="ECO:0000313" key="3">
    <source>
        <dbReference type="Proteomes" id="UP001054889"/>
    </source>
</evidence>
<keyword evidence="3" id="KW-1185">Reference proteome</keyword>
<dbReference type="Proteomes" id="UP001054889">
    <property type="component" value="Unassembled WGS sequence"/>
</dbReference>
<dbReference type="EMBL" id="BQKI01000071">
    <property type="protein sequence ID" value="GJN15191.1"/>
    <property type="molecule type" value="Genomic_DNA"/>
</dbReference>
<proteinExistence type="predicted"/>
<gene>
    <name evidence="2" type="primary">gb02085</name>
    <name evidence="2" type="ORF">PR202_gb02085</name>
</gene>
<evidence type="ECO:0000256" key="1">
    <source>
        <dbReference type="SAM" id="MobiDB-lite"/>
    </source>
</evidence>
<dbReference type="AlphaFoldDB" id="A0AAV5DY47"/>
<feature type="region of interest" description="Disordered" evidence="1">
    <location>
        <begin position="12"/>
        <end position="58"/>
    </location>
</feature>
<accession>A0AAV5DY47</accession>
<feature type="compositionally biased region" description="Polar residues" evidence="1">
    <location>
        <begin position="22"/>
        <end position="31"/>
    </location>
</feature>
<reference evidence="2" key="2">
    <citation type="submission" date="2021-12" db="EMBL/GenBank/DDBJ databases">
        <title>Resequencing data analysis of finger millet.</title>
        <authorList>
            <person name="Hatakeyama M."/>
            <person name="Aluri S."/>
            <person name="Balachadran M.T."/>
            <person name="Sivarajan S.R."/>
            <person name="Poveda L."/>
            <person name="Shimizu-Inatsugi R."/>
            <person name="Schlapbach R."/>
            <person name="Sreeman S.M."/>
            <person name="Shimizu K.K."/>
        </authorList>
    </citation>
    <scope>NUCLEOTIDE SEQUENCE</scope>
</reference>
<sequence>MLVALTLAAAQKTTQEREVRSSPGQEEQLNSRGRAAEEKEKRVHPRGSQPATDSACIQIRPRRAAAQLRFLLPPSSPHRIAAEWRSTRACLGWHNSAAIDYLRIHVGR</sequence>
<evidence type="ECO:0000313" key="2">
    <source>
        <dbReference type="EMBL" id="GJN15191.1"/>
    </source>
</evidence>
<organism evidence="2 3">
    <name type="scientific">Eleusine coracana subsp. coracana</name>
    <dbReference type="NCBI Taxonomy" id="191504"/>
    <lineage>
        <taxon>Eukaryota</taxon>
        <taxon>Viridiplantae</taxon>
        <taxon>Streptophyta</taxon>
        <taxon>Embryophyta</taxon>
        <taxon>Tracheophyta</taxon>
        <taxon>Spermatophyta</taxon>
        <taxon>Magnoliopsida</taxon>
        <taxon>Liliopsida</taxon>
        <taxon>Poales</taxon>
        <taxon>Poaceae</taxon>
        <taxon>PACMAD clade</taxon>
        <taxon>Chloridoideae</taxon>
        <taxon>Cynodonteae</taxon>
        <taxon>Eleusininae</taxon>
        <taxon>Eleusine</taxon>
    </lineage>
</organism>
<protein>
    <submittedName>
        <fullName evidence="2">Uncharacterized protein</fullName>
    </submittedName>
</protein>
<name>A0AAV5DY47_ELECO</name>